<protein>
    <submittedName>
        <fullName evidence="2">Putative cytidylyltransferase</fullName>
    </submittedName>
</protein>
<dbReference type="PANTHER" id="PTHR21485">
    <property type="entry name" value="HAD SUPERFAMILY MEMBERS CMAS AND KDSC"/>
    <property type="match status" value="1"/>
</dbReference>
<evidence type="ECO:0000313" key="2">
    <source>
        <dbReference type="EMBL" id="QJA80746.1"/>
    </source>
</evidence>
<dbReference type="SUPFAM" id="SSF53448">
    <property type="entry name" value="Nucleotide-diphospho-sugar transferases"/>
    <property type="match status" value="1"/>
</dbReference>
<proteinExistence type="predicted"/>
<dbReference type="InterPro" id="IPR029044">
    <property type="entry name" value="Nucleotide-diphossugar_trans"/>
</dbReference>
<organism evidence="2">
    <name type="scientific">viral metagenome</name>
    <dbReference type="NCBI Taxonomy" id="1070528"/>
    <lineage>
        <taxon>unclassified sequences</taxon>
        <taxon>metagenomes</taxon>
        <taxon>organismal metagenomes</taxon>
    </lineage>
</organism>
<name>A0A6M3KFN8_9ZZZZ</name>
<sequence>MKTAVLIPARAGSKRIPNKNVKELGGKPLIVWSIETAMALNIPTYVSTDSRFYAEIAYRADAEVIHRPDELAADHITDLEVITHALTVVDADLIVYLRPTTPFRDHLLVGQAIDCVHAGTGLRSVEEMSESAYKCFQLDGWYLEPLTGQPWRVTDQPNQLLPKTFHPNGYVDICKADLIRKGDLWGDKVLGFITPRTIEIDSIDDWRYAEYEINNR</sequence>
<dbReference type="PANTHER" id="PTHR21485:SF6">
    <property type="entry name" value="N-ACYLNEURAMINATE CYTIDYLYLTRANSFERASE-RELATED"/>
    <property type="match status" value="1"/>
</dbReference>
<dbReference type="Pfam" id="PF02348">
    <property type="entry name" value="CTP_transf_3"/>
    <property type="match status" value="1"/>
</dbReference>
<dbReference type="InterPro" id="IPR003329">
    <property type="entry name" value="Cytidylyl_trans"/>
</dbReference>
<gene>
    <name evidence="2" type="ORF">MM415A00662_0001</name>
    <name evidence="1" type="ORF">MM415B01967_0014</name>
</gene>
<keyword evidence="2" id="KW-0548">Nucleotidyltransferase</keyword>
<keyword evidence="2" id="KW-0808">Transferase</keyword>
<dbReference type="EMBL" id="MT141189">
    <property type="protein sequence ID" value="QJA55919.1"/>
    <property type="molecule type" value="Genomic_DNA"/>
</dbReference>
<evidence type="ECO:0000313" key="1">
    <source>
        <dbReference type="EMBL" id="QJA55919.1"/>
    </source>
</evidence>
<dbReference type="AlphaFoldDB" id="A0A6M3KFN8"/>
<accession>A0A6M3KFN8</accession>
<reference evidence="2" key="1">
    <citation type="submission" date="2020-03" db="EMBL/GenBank/DDBJ databases">
        <title>The deep terrestrial virosphere.</title>
        <authorList>
            <person name="Holmfeldt K."/>
            <person name="Nilsson E."/>
            <person name="Simone D."/>
            <person name="Lopez-Fernandez M."/>
            <person name="Wu X."/>
            <person name="de Brujin I."/>
            <person name="Lundin D."/>
            <person name="Andersson A."/>
            <person name="Bertilsson S."/>
            <person name="Dopson M."/>
        </authorList>
    </citation>
    <scope>NUCLEOTIDE SEQUENCE</scope>
    <source>
        <strain evidence="2">MM415A00662</strain>
        <strain evidence="1">MM415B01967</strain>
    </source>
</reference>
<dbReference type="GO" id="GO:0008781">
    <property type="term" value="F:N-acylneuraminate cytidylyltransferase activity"/>
    <property type="evidence" value="ECO:0007669"/>
    <property type="project" value="TreeGrafter"/>
</dbReference>
<dbReference type="Gene3D" id="3.90.550.10">
    <property type="entry name" value="Spore Coat Polysaccharide Biosynthesis Protein SpsA, Chain A"/>
    <property type="match status" value="1"/>
</dbReference>
<dbReference type="InterPro" id="IPR050793">
    <property type="entry name" value="CMP-NeuNAc_synthase"/>
</dbReference>
<dbReference type="EMBL" id="MT142434">
    <property type="protein sequence ID" value="QJA80746.1"/>
    <property type="molecule type" value="Genomic_DNA"/>
</dbReference>
<dbReference type="CDD" id="cd02513">
    <property type="entry name" value="CMP-NeuAc_Synthase"/>
    <property type="match status" value="1"/>
</dbReference>